<name>A0A081FX77_9GAMM</name>
<feature type="transmembrane region" description="Helical" evidence="1">
    <location>
        <begin position="6"/>
        <end position="23"/>
    </location>
</feature>
<proteinExistence type="predicted"/>
<sequence>MDILNSREWAILVWVLIAIGYISRPQRWRTLKEPFLGVLHALGSRHLVSAITLMTIYVIAVIYGLSHFGLWDVTQLKGTLIWFFSVALFSLFRIEDFSESPQKLMGLVADSFKLIVLIEYLVGVYTFHFAIEFALIPLVAFLAAAVAYAEGKPEYQSVHKFLNSVMSIIGTVILGSVVYLLVLDIHQIANSQSAFDFIVPVILSTLYTPFMAFMAVYSTYQTVLIRLRYSINKRHVELYARLAAMVIFNIRIKLLKRWSADVAKYRPQTIREVNSSFSQLFQMLAREKSPETISLPEGWSPTQAKNFLRSEGIETGHYNPIDPRDPSEWFCCSTLVEFGSGLFRNNIAYYLNGDERAVKCLKLKLNVNSPEHAEEAHAKLLSTADTLAYAALGLNLREELCEAIIPGEEGTLNGPNFRIMFTKTAWPNKAVEGYDLGVEVSSL</sequence>
<reference evidence="2 3" key="1">
    <citation type="submission" date="2014-04" db="EMBL/GenBank/DDBJ databases">
        <title>Marinobacterium kochiensis sp. nov., isolated from sediment sample collected from Kochi backwaters in Kerala, India.</title>
        <authorList>
            <person name="Singh A."/>
            <person name="Pinnaka A.K."/>
        </authorList>
    </citation>
    <scope>NUCLEOTIDE SEQUENCE [LARGE SCALE GENOMIC DNA]</scope>
    <source>
        <strain evidence="2 3">AK27</strain>
    </source>
</reference>
<evidence type="ECO:0000313" key="2">
    <source>
        <dbReference type="EMBL" id="KEA63132.1"/>
    </source>
</evidence>
<protein>
    <submittedName>
        <fullName evidence="2">Uncharacterized protein</fullName>
    </submittedName>
</protein>
<evidence type="ECO:0000256" key="1">
    <source>
        <dbReference type="SAM" id="Phobius"/>
    </source>
</evidence>
<feature type="transmembrane region" description="Helical" evidence="1">
    <location>
        <begin position="35"/>
        <end position="63"/>
    </location>
</feature>
<organism evidence="2 3">
    <name type="scientific">Marinobacterium lacunae</name>
    <dbReference type="NCBI Taxonomy" id="1232683"/>
    <lineage>
        <taxon>Bacteria</taxon>
        <taxon>Pseudomonadati</taxon>
        <taxon>Pseudomonadota</taxon>
        <taxon>Gammaproteobacteria</taxon>
        <taxon>Oceanospirillales</taxon>
        <taxon>Oceanospirillaceae</taxon>
        <taxon>Marinobacterium</taxon>
    </lineage>
</organism>
<accession>A0A081FX77</accession>
<feature type="transmembrane region" description="Helical" evidence="1">
    <location>
        <begin position="129"/>
        <end position="149"/>
    </location>
</feature>
<dbReference type="OrthoDB" id="9182155at2"/>
<dbReference type="AlphaFoldDB" id="A0A081FX77"/>
<keyword evidence="1" id="KW-0812">Transmembrane</keyword>
<dbReference type="EMBL" id="JMQN01000040">
    <property type="protein sequence ID" value="KEA63132.1"/>
    <property type="molecule type" value="Genomic_DNA"/>
</dbReference>
<feature type="transmembrane region" description="Helical" evidence="1">
    <location>
        <begin position="194"/>
        <end position="217"/>
    </location>
</feature>
<feature type="transmembrane region" description="Helical" evidence="1">
    <location>
        <begin position="161"/>
        <end position="182"/>
    </location>
</feature>
<keyword evidence="3" id="KW-1185">Reference proteome</keyword>
<keyword evidence="1" id="KW-1133">Transmembrane helix</keyword>
<dbReference type="PATRIC" id="fig|1232683.4.peg.2609"/>
<gene>
    <name evidence="2" type="ORF">ADIMK_2656</name>
</gene>
<dbReference type="RefSeq" id="WP_036188997.1">
    <property type="nucleotide sequence ID" value="NZ_JMQN01000040.1"/>
</dbReference>
<dbReference type="Proteomes" id="UP000028252">
    <property type="component" value="Unassembled WGS sequence"/>
</dbReference>
<keyword evidence="1" id="KW-0472">Membrane</keyword>
<comment type="caution">
    <text evidence="2">The sequence shown here is derived from an EMBL/GenBank/DDBJ whole genome shotgun (WGS) entry which is preliminary data.</text>
</comment>
<evidence type="ECO:0000313" key="3">
    <source>
        <dbReference type="Proteomes" id="UP000028252"/>
    </source>
</evidence>
<feature type="transmembrane region" description="Helical" evidence="1">
    <location>
        <begin position="75"/>
        <end position="92"/>
    </location>
</feature>
<dbReference type="eggNOG" id="ENOG503125V">
    <property type="taxonomic scope" value="Bacteria"/>
</dbReference>